<name>A0A4C2A0X8_EUMVA</name>
<gene>
    <name evidence="2" type="ORF">EVAR_65926_1</name>
</gene>
<feature type="region of interest" description="Disordered" evidence="1">
    <location>
        <begin position="91"/>
        <end position="113"/>
    </location>
</feature>
<reference evidence="2 3" key="1">
    <citation type="journal article" date="2019" name="Commun. Biol.">
        <title>The bagworm genome reveals a unique fibroin gene that provides high tensile strength.</title>
        <authorList>
            <person name="Kono N."/>
            <person name="Nakamura H."/>
            <person name="Ohtoshi R."/>
            <person name="Tomita M."/>
            <person name="Numata K."/>
            <person name="Arakawa K."/>
        </authorList>
    </citation>
    <scope>NUCLEOTIDE SEQUENCE [LARGE SCALE GENOMIC DNA]</scope>
</reference>
<keyword evidence="3" id="KW-1185">Reference proteome</keyword>
<proteinExistence type="predicted"/>
<sequence>MPVPSPHRPRMRAVIAHAQPAGGGGHPAFDRLVLDEGGREAQLKLHTQPTAGGRTLVDADRIKAARIGDPLGVDLTERACRPLIRLSTHPTAAAKAVRVSEPRPSTSSLLSVPCRDVDPVPTLGHPRARALRMRSAAGEGIGL</sequence>
<dbReference type="EMBL" id="BGZK01002525">
    <property type="protein sequence ID" value="GBP94601.1"/>
    <property type="molecule type" value="Genomic_DNA"/>
</dbReference>
<evidence type="ECO:0000256" key="1">
    <source>
        <dbReference type="SAM" id="MobiDB-lite"/>
    </source>
</evidence>
<evidence type="ECO:0000313" key="3">
    <source>
        <dbReference type="Proteomes" id="UP000299102"/>
    </source>
</evidence>
<comment type="caution">
    <text evidence="2">The sequence shown here is derived from an EMBL/GenBank/DDBJ whole genome shotgun (WGS) entry which is preliminary data.</text>
</comment>
<dbReference type="AlphaFoldDB" id="A0A4C2A0X8"/>
<dbReference type="Proteomes" id="UP000299102">
    <property type="component" value="Unassembled WGS sequence"/>
</dbReference>
<organism evidence="2 3">
    <name type="scientific">Eumeta variegata</name>
    <name type="common">Bagworm moth</name>
    <name type="synonym">Eumeta japonica</name>
    <dbReference type="NCBI Taxonomy" id="151549"/>
    <lineage>
        <taxon>Eukaryota</taxon>
        <taxon>Metazoa</taxon>
        <taxon>Ecdysozoa</taxon>
        <taxon>Arthropoda</taxon>
        <taxon>Hexapoda</taxon>
        <taxon>Insecta</taxon>
        <taxon>Pterygota</taxon>
        <taxon>Neoptera</taxon>
        <taxon>Endopterygota</taxon>
        <taxon>Lepidoptera</taxon>
        <taxon>Glossata</taxon>
        <taxon>Ditrysia</taxon>
        <taxon>Tineoidea</taxon>
        <taxon>Psychidae</taxon>
        <taxon>Oiketicinae</taxon>
        <taxon>Eumeta</taxon>
    </lineage>
</organism>
<evidence type="ECO:0000313" key="2">
    <source>
        <dbReference type="EMBL" id="GBP94601.1"/>
    </source>
</evidence>
<accession>A0A4C2A0X8</accession>
<protein>
    <submittedName>
        <fullName evidence="2">Uncharacterized protein</fullName>
    </submittedName>
</protein>